<comment type="caution">
    <text evidence="2">The sequence shown here is derived from an EMBL/GenBank/DDBJ whole genome shotgun (WGS) entry which is preliminary data.</text>
</comment>
<dbReference type="Gene3D" id="1.20.120.1240">
    <property type="entry name" value="Dynamin, middle domain"/>
    <property type="match status" value="1"/>
</dbReference>
<feature type="non-terminal residue" evidence="2">
    <location>
        <position position="1"/>
    </location>
</feature>
<dbReference type="AlphaFoldDB" id="A0AAN6J489"/>
<dbReference type="Proteomes" id="UP001168146">
    <property type="component" value="Unassembled WGS sequence"/>
</dbReference>
<accession>A0AAN6J489</accession>
<gene>
    <name evidence="2" type="ORF">LTR82_017537</name>
</gene>
<dbReference type="PROSITE" id="PS51388">
    <property type="entry name" value="GED"/>
    <property type="match status" value="1"/>
</dbReference>
<evidence type="ECO:0000313" key="2">
    <source>
        <dbReference type="EMBL" id="KAK0303434.1"/>
    </source>
</evidence>
<dbReference type="InterPro" id="IPR020850">
    <property type="entry name" value="GED_dom"/>
</dbReference>
<reference evidence="2" key="1">
    <citation type="submission" date="2021-12" db="EMBL/GenBank/DDBJ databases">
        <title>Black yeast isolated from Biological Soil Crust.</title>
        <authorList>
            <person name="Kurbessoian T."/>
        </authorList>
    </citation>
    <scope>NUCLEOTIDE SEQUENCE</scope>
    <source>
        <strain evidence="2">CCFEE 5208</strain>
    </source>
</reference>
<sequence length="322" mass="36540">HAGWNGYAIPALPSNVYDHIASVENRREGVFPVPPIADEESAPDPADVGQDDKVDTFATLSDTNQRLVTEVGKEGMGEEVVLDDTWPRASRNYNYVLLTELLHQQSVLWQRIATEHVEHVQDTIGTFMNKAIAHLRVEEQVFAGIKEGIDFALQESRTRAEEELMRLCADEQQQPITYNHYYTDNVQQSRLDSAQKTIEQAMEKVNVDPDDLEGTAVGNTSAETLVAAIRQNIVVNWTSRLVRKLWRDCVALKTFVDNVCKQVIERHLLRHLPDIFSPRIVAMYTDDELERIAIESPGVVEKEKQLREKLANLKAGLEDLRK</sequence>
<dbReference type="EMBL" id="JASUXU010000147">
    <property type="protein sequence ID" value="KAK0303434.1"/>
    <property type="molecule type" value="Genomic_DNA"/>
</dbReference>
<organism evidence="2 3">
    <name type="scientific">Friedmanniomyces endolithicus</name>
    <dbReference type="NCBI Taxonomy" id="329885"/>
    <lineage>
        <taxon>Eukaryota</taxon>
        <taxon>Fungi</taxon>
        <taxon>Dikarya</taxon>
        <taxon>Ascomycota</taxon>
        <taxon>Pezizomycotina</taxon>
        <taxon>Dothideomycetes</taxon>
        <taxon>Dothideomycetidae</taxon>
        <taxon>Mycosphaerellales</taxon>
        <taxon>Teratosphaeriaceae</taxon>
        <taxon>Friedmanniomyces</taxon>
    </lineage>
</organism>
<name>A0AAN6J489_9PEZI</name>
<feature type="domain" description="GED" evidence="1">
    <location>
        <begin position="226"/>
        <end position="322"/>
    </location>
</feature>
<proteinExistence type="predicted"/>
<evidence type="ECO:0000313" key="3">
    <source>
        <dbReference type="Proteomes" id="UP001168146"/>
    </source>
</evidence>
<protein>
    <recommendedName>
        <fullName evidence="1">GED domain-containing protein</fullName>
    </recommendedName>
</protein>
<evidence type="ECO:0000259" key="1">
    <source>
        <dbReference type="PROSITE" id="PS51388"/>
    </source>
</evidence>